<keyword evidence="3" id="KW-0731">Sigma factor</keyword>
<dbReference type="RefSeq" id="WP_145275071.1">
    <property type="nucleotide sequence ID" value="NZ_CP036426.1"/>
</dbReference>
<dbReference type="Proteomes" id="UP000317835">
    <property type="component" value="Chromosome"/>
</dbReference>
<evidence type="ECO:0000256" key="1">
    <source>
        <dbReference type="ARBA" id="ARBA00010641"/>
    </source>
</evidence>
<dbReference type="PANTHER" id="PTHR43133">
    <property type="entry name" value="RNA POLYMERASE ECF-TYPE SIGMA FACTO"/>
    <property type="match status" value="1"/>
</dbReference>
<proteinExistence type="inferred from homology"/>
<dbReference type="CDD" id="cd06171">
    <property type="entry name" value="Sigma70_r4"/>
    <property type="match status" value="1"/>
</dbReference>
<dbReference type="OrthoDB" id="273051at2"/>
<evidence type="ECO:0000313" key="8">
    <source>
        <dbReference type="EMBL" id="QDV37360.1"/>
    </source>
</evidence>
<accession>A0A518H938</accession>
<evidence type="ECO:0000259" key="6">
    <source>
        <dbReference type="Pfam" id="PF04542"/>
    </source>
</evidence>
<dbReference type="InterPro" id="IPR036388">
    <property type="entry name" value="WH-like_DNA-bd_sf"/>
</dbReference>
<feature type="domain" description="RNA polymerase sigma-70 region 2" evidence="6">
    <location>
        <begin position="31"/>
        <end position="97"/>
    </location>
</feature>
<keyword evidence="2" id="KW-0805">Transcription regulation</keyword>
<dbReference type="Gene3D" id="1.10.10.10">
    <property type="entry name" value="Winged helix-like DNA-binding domain superfamily/Winged helix DNA-binding domain"/>
    <property type="match status" value="1"/>
</dbReference>
<dbReference type="InterPro" id="IPR014284">
    <property type="entry name" value="RNA_pol_sigma-70_dom"/>
</dbReference>
<dbReference type="Pfam" id="PF04542">
    <property type="entry name" value="Sigma70_r2"/>
    <property type="match status" value="1"/>
</dbReference>
<dbReference type="GO" id="GO:0006352">
    <property type="term" value="P:DNA-templated transcription initiation"/>
    <property type="evidence" value="ECO:0007669"/>
    <property type="project" value="InterPro"/>
</dbReference>
<dbReference type="Pfam" id="PF08281">
    <property type="entry name" value="Sigma70_r4_2"/>
    <property type="match status" value="1"/>
</dbReference>
<dbReference type="SUPFAM" id="SSF88946">
    <property type="entry name" value="Sigma2 domain of RNA polymerase sigma factors"/>
    <property type="match status" value="1"/>
</dbReference>
<dbReference type="InterPro" id="IPR039425">
    <property type="entry name" value="RNA_pol_sigma-70-like"/>
</dbReference>
<sequence length="192" mass="21426">METASDPPRAGDPAGSARASGRLDAETVADLFAEIGPEVYRFLLGMLRDSHQAQDALQATFAKAVERGHDARPDSLRGWLFRVAFREAIDQRRRGGRQRRLVRGLGWLRESADPGATRPTDPVVRAERIEAVRDALAGLPAAYLDVVNARIFEEKTFAQIAEERGLPLGTVLTRMRRALDRLSRRLRDEDEP</sequence>
<evidence type="ECO:0000259" key="7">
    <source>
        <dbReference type="Pfam" id="PF08281"/>
    </source>
</evidence>
<feature type="domain" description="RNA polymerase sigma factor 70 region 4 type 2" evidence="7">
    <location>
        <begin position="130"/>
        <end position="182"/>
    </location>
</feature>
<dbReference type="InterPro" id="IPR013249">
    <property type="entry name" value="RNA_pol_sigma70_r4_t2"/>
</dbReference>
<reference evidence="8 9" key="1">
    <citation type="submission" date="2019-02" db="EMBL/GenBank/DDBJ databases">
        <title>Deep-cultivation of Planctomycetes and their phenomic and genomic characterization uncovers novel biology.</title>
        <authorList>
            <person name="Wiegand S."/>
            <person name="Jogler M."/>
            <person name="Boedeker C."/>
            <person name="Pinto D."/>
            <person name="Vollmers J."/>
            <person name="Rivas-Marin E."/>
            <person name="Kohn T."/>
            <person name="Peeters S.H."/>
            <person name="Heuer A."/>
            <person name="Rast P."/>
            <person name="Oberbeckmann S."/>
            <person name="Bunk B."/>
            <person name="Jeske O."/>
            <person name="Meyerdierks A."/>
            <person name="Storesund J.E."/>
            <person name="Kallscheuer N."/>
            <person name="Luecker S."/>
            <person name="Lage O.M."/>
            <person name="Pohl T."/>
            <person name="Merkel B.J."/>
            <person name="Hornburger P."/>
            <person name="Mueller R.-W."/>
            <person name="Bruemmer F."/>
            <person name="Labrenz M."/>
            <person name="Spormann A.M."/>
            <person name="Op den Camp H."/>
            <person name="Overmann J."/>
            <person name="Amann R."/>
            <person name="Jetten M.S.M."/>
            <person name="Mascher T."/>
            <person name="Medema M.H."/>
            <person name="Devos D.P."/>
            <person name="Kaster A.-K."/>
            <person name="Ovreas L."/>
            <person name="Rohde M."/>
            <person name="Galperin M.Y."/>
            <person name="Jogler C."/>
        </authorList>
    </citation>
    <scope>NUCLEOTIDE SEQUENCE [LARGE SCALE GENOMIC DNA]</scope>
    <source>
        <strain evidence="8 9">ElP</strain>
    </source>
</reference>
<keyword evidence="9" id="KW-1185">Reference proteome</keyword>
<gene>
    <name evidence="8" type="primary">sigW_7</name>
    <name evidence="8" type="ORF">ElP_52980</name>
</gene>
<dbReference type="SUPFAM" id="SSF88659">
    <property type="entry name" value="Sigma3 and sigma4 domains of RNA polymerase sigma factors"/>
    <property type="match status" value="1"/>
</dbReference>
<dbReference type="NCBIfam" id="TIGR02937">
    <property type="entry name" value="sigma70-ECF"/>
    <property type="match status" value="1"/>
</dbReference>
<evidence type="ECO:0000256" key="4">
    <source>
        <dbReference type="ARBA" id="ARBA00023163"/>
    </source>
</evidence>
<feature type="region of interest" description="Disordered" evidence="5">
    <location>
        <begin position="1"/>
        <end position="22"/>
    </location>
</feature>
<dbReference type="KEGG" id="tpla:ElP_52980"/>
<evidence type="ECO:0000256" key="2">
    <source>
        <dbReference type="ARBA" id="ARBA00023015"/>
    </source>
</evidence>
<dbReference type="GO" id="GO:0016987">
    <property type="term" value="F:sigma factor activity"/>
    <property type="evidence" value="ECO:0007669"/>
    <property type="project" value="UniProtKB-KW"/>
</dbReference>
<evidence type="ECO:0000256" key="3">
    <source>
        <dbReference type="ARBA" id="ARBA00023082"/>
    </source>
</evidence>
<keyword evidence="4" id="KW-0804">Transcription</keyword>
<dbReference type="InterPro" id="IPR007627">
    <property type="entry name" value="RNA_pol_sigma70_r2"/>
</dbReference>
<dbReference type="Gene3D" id="1.10.1740.10">
    <property type="match status" value="1"/>
</dbReference>
<evidence type="ECO:0000313" key="9">
    <source>
        <dbReference type="Proteomes" id="UP000317835"/>
    </source>
</evidence>
<organism evidence="8 9">
    <name type="scientific">Tautonia plasticadhaerens</name>
    <dbReference type="NCBI Taxonomy" id="2527974"/>
    <lineage>
        <taxon>Bacteria</taxon>
        <taxon>Pseudomonadati</taxon>
        <taxon>Planctomycetota</taxon>
        <taxon>Planctomycetia</taxon>
        <taxon>Isosphaerales</taxon>
        <taxon>Isosphaeraceae</taxon>
        <taxon>Tautonia</taxon>
    </lineage>
</organism>
<dbReference type="GO" id="GO:0003677">
    <property type="term" value="F:DNA binding"/>
    <property type="evidence" value="ECO:0007669"/>
    <property type="project" value="InterPro"/>
</dbReference>
<dbReference type="PANTHER" id="PTHR43133:SF62">
    <property type="entry name" value="RNA POLYMERASE SIGMA FACTOR SIGZ"/>
    <property type="match status" value="1"/>
</dbReference>
<protein>
    <submittedName>
        <fullName evidence="8">ECF RNA polymerase sigma factor SigW</fullName>
    </submittedName>
</protein>
<dbReference type="InterPro" id="IPR013325">
    <property type="entry name" value="RNA_pol_sigma_r2"/>
</dbReference>
<evidence type="ECO:0000256" key="5">
    <source>
        <dbReference type="SAM" id="MobiDB-lite"/>
    </source>
</evidence>
<name>A0A518H938_9BACT</name>
<comment type="similarity">
    <text evidence="1">Belongs to the sigma-70 factor family. ECF subfamily.</text>
</comment>
<dbReference type="AlphaFoldDB" id="A0A518H938"/>
<dbReference type="InterPro" id="IPR013324">
    <property type="entry name" value="RNA_pol_sigma_r3/r4-like"/>
</dbReference>
<dbReference type="EMBL" id="CP036426">
    <property type="protein sequence ID" value="QDV37360.1"/>
    <property type="molecule type" value="Genomic_DNA"/>
</dbReference>